<protein>
    <recommendedName>
        <fullName evidence="7">LRRCT domain-containing protein</fullName>
    </recommendedName>
</protein>
<feature type="region of interest" description="Disordered" evidence="4">
    <location>
        <begin position="259"/>
        <end position="278"/>
    </location>
</feature>
<name>C3Z8V6_BRAFL</name>
<organism>
    <name type="scientific">Branchiostoma floridae</name>
    <name type="common">Florida lancelet</name>
    <name type="synonym">Amphioxus</name>
    <dbReference type="NCBI Taxonomy" id="7739"/>
    <lineage>
        <taxon>Eukaryota</taxon>
        <taxon>Metazoa</taxon>
        <taxon>Chordata</taxon>
        <taxon>Cephalochordata</taxon>
        <taxon>Leptocardii</taxon>
        <taxon>Amphioxiformes</taxon>
        <taxon>Branchiostomatidae</taxon>
        <taxon>Branchiostoma</taxon>
    </lineage>
</organism>
<dbReference type="SUPFAM" id="SSF52058">
    <property type="entry name" value="L domain-like"/>
    <property type="match status" value="1"/>
</dbReference>
<dbReference type="Pfam" id="PF13855">
    <property type="entry name" value="LRR_8"/>
    <property type="match status" value="1"/>
</dbReference>
<evidence type="ECO:0000313" key="6">
    <source>
        <dbReference type="EMBL" id="EEN51055.1"/>
    </source>
</evidence>
<proteinExistence type="predicted"/>
<dbReference type="STRING" id="7739.C3Z8V6"/>
<reference evidence="6" key="1">
    <citation type="journal article" date="2008" name="Nature">
        <title>The amphioxus genome and the evolution of the chordate karyotype.</title>
        <authorList>
            <consortium name="US DOE Joint Genome Institute (JGI-PGF)"/>
            <person name="Putnam N.H."/>
            <person name="Butts T."/>
            <person name="Ferrier D.E.K."/>
            <person name="Furlong R.F."/>
            <person name="Hellsten U."/>
            <person name="Kawashima T."/>
            <person name="Robinson-Rechavi M."/>
            <person name="Shoguchi E."/>
            <person name="Terry A."/>
            <person name="Yu J.-K."/>
            <person name="Benito-Gutierrez E.L."/>
            <person name="Dubchak I."/>
            <person name="Garcia-Fernandez J."/>
            <person name="Gibson-Brown J.J."/>
            <person name="Grigoriev I.V."/>
            <person name="Horton A.C."/>
            <person name="de Jong P.J."/>
            <person name="Jurka J."/>
            <person name="Kapitonov V.V."/>
            <person name="Kohara Y."/>
            <person name="Kuroki Y."/>
            <person name="Lindquist E."/>
            <person name="Lucas S."/>
            <person name="Osoegawa K."/>
            <person name="Pennacchio L.A."/>
            <person name="Salamov A.A."/>
            <person name="Satou Y."/>
            <person name="Sauka-Spengler T."/>
            <person name="Schmutz J."/>
            <person name="Shin-I T."/>
            <person name="Toyoda A."/>
            <person name="Bronner-Fraser M."/>
            <person name="Fujiyama A."/>
            <person name="Holland L.Z."/>
            <person name="Holland P.W.H."/>
            <person name="Satoh N."/>
            <person name="Rokhsar D.S."/>
        </authorList>
    </citation>
    <scope>NUCLEOTIDE SEQUENCE [LARGE SCALE GENOMIC DNA]</scope>
    <source>
        <strain evidence="6">S238N-H82</strain>
        <tissue evidence="6">Testes</tissue>
    </source>
</reference>
<evidence type="ECO:0000256" key="2">
    <source>
        <dbReference type="ARBA" id="ARBA00022729"/>
    </source>
</evidence>
<feature type="transmembrane region" description="Helical" evidence="5">
    <location>
        <begin position="223"/>
        <end position="245"/>
    </location>
</feature>
<evidence type="ECO:0000256" key="1">
    <source>
        <dbReference type="ARBA" id="ARBA00022614"/>
    </source>
</evidence>
<evidence type="ECO:0000256" key="3">
    <source>
        <dbReference type="ARBA" id="ARBA00022737"/>
    </source>
</evidence>
<keyword evidence="3" id="KW-0677">Repeat</keyword>
<dbReference type="PANTHER" id="PTHR24369">
    <property type="entry name" value="ANTIGEN BSP, PUTATIVE-RELATED"/>
    <property type="match status" value="1"/>
</dbReference>
<keyword evidence="5" id="KW-1133">Transmembrane helix</keyword>
<dbReference type="Gene3D" id="3.80.10.10">
    <property type="entry name" value="Ribonuclease Inhibitor"/>
    <property type="match status" value="1"/>
</dbReference>
<dbReference type="AlphaFoldDB" id="C3Z8V6"/>
<dbReference type="InParanoid" id="C3Z8V6"/>
<keyword evidence="5" id="KW-0472">Membrane</keyword>
<dbReference type="PANTHER" id="PTHR24369:SF210">
    <property type="entry name" value="CHAOPTIN-RELATED"/>
    <property type="match status" value="1"/>
</dbReference>
<feature type="non-terminal residue" evidence="6">
    <location>
        <position position="290"/>
    </location>
</feature>
<sequence length="290" mass="32917">MPRLCVLDLSDNRLRKFPWSSLRNTPNISVLKLENNEISEVDAYVDFPKSLLYIYLQSNRIATIPETFLYGLNPPRKVLFLRIMHNPFLCDCKIQWLARLRRCSWKHEDCLGATFRRVKKCMSLNCNFHPNGALVITDWITRDTDVVWSSNSELLKCDSPQTLKGTLVRDVDLTTCPSSTTLASHNQRMLSSTPSEGDEQQFETTEVQMTDIDSTVEASFIKFWKTLITAFLGAALVVIAVVVIVRRVKPLVCTAYRRHRGSTSGASHQEGGPKSLNTEERVANNYIGMV</sequence>
<evidence type="ECO:0000256" key="4">
    <source>
        <dbReference type="SAM" id="MobiDB-lite"/>
    </source>
</evidence>
<evidence type="ECO:0008006" key="7">
    <source>
        <dbReference type="Google" id="ProtNLM"/>
    </source>
</evidence>
<gene>
    <name evidence="6" type="ORF">BRAFLDRAFT_99700</name>
</gene>
<dbReference type="InterPro" id="IPR001611">
    <property type="entry name" value="Leu-rich_rpt"/>
</dbReference>
<dbReference type="InterPro" id="IPR032675">
    <property type="entry name" value="LRR_dom_sf"/>
</dbReference>
<evidence type="ECO:0000256" key="5">
    <source>
        <dbReference type="SAM" id="Phobius"/>
    </source>
</evidence>
<dbReference type="EMBL" id="GG666596">
    <property type="protein sequence ID" value="EEN51055.1"/>
    <property type="molecule type" value="Genomic_DNA"/>
</dbReference>
<keyword evidence="2" id="KW-0732">Signal</keyword>
<dbReference type="InterPro" id="IPR050541">
    <property type="entry name" value="LRR_TM_domain-containing"/>
</dbReference>
<accession>C3Z8V6</accession>
<keyword evidence="5" id="KW-0812">Transmembrane</keyword>
<keyword evidence="1" id="KW-0433">Leucine-rich repeat</keyword>